<evidence type="ECO:0000313" key="5">
    <source>
        <dbReference type="Proteomes" id="UP000307706"/>
    </source>
</evidence>
<keyword evidence="4" id="KW-1185">Reference proteome</keyword>
<dbReference type="Proteomes" id="UP000307706">
    <property type="component" value="Unassembled WGS sequence"/>
</dbReference>
<protein>
    <submittedName>
        <fullName evidence="3">Uncharacterized protein</fullName>
    </submittedName>
</protein>
<feature type="chain" id="PRO_5024303702" evidence="1">
    <location>
        <begin position="27"/>
        <end position="405"/>
    </location>
</feature>
<evidence type="ECO:0000256" key="1">
    <source>
        <dbReference type="SAM" id="SignalP"/>
    </source>
</evidence>
<dbReference type="SUPFAM" id="SSF69304">
    <property type="entry name" value="Tricorn protease N-terminal domain"/>
    <property type="match status" value="1"/>
</dbReference>
<dbReference type="EMBL" id="PNCL01000018">
    <property type="protein sequence ID" value="TMP61136.1"/>
    <property type="molecule type" value="Genomic_DNA"/>
</dbReference>
<evidence type="ECO:0000313" key="3">
    <source>
        <dbReference type="EMBL" id="TMP61136.1"/>
    </source>
</evidence>
<keyword evidence="1" id="KW-0732">Signal</keyword>
<reference evidence="3" key="3">
    <citation type="submission" date="2019-09" db="EMBL/GenBank/DDBJ databases">
        <title>Co-occurence of chitin degradation, pigmentation and bioactivity in marine Pseudoalteromonas.</title>
        <authorList>
            <person name="Sonnenschein E.C."/>
            <person name="Bech P.K."/>
        </authorList>
    </citation>
    <scope>NUCLEOTIDE SEQUENCE</scope>
    <source>
        <strain evidence="3">S2231</strain>
        <strain evidence="2">S2233</strain>
    </source>
</reference>
<dbReference type="OrthoDB" id="6286446at2"/>
<organism evidence="3 5">
    <name type="scientific">Pseudoalteromonas citrea</name>
    <dbReference type="NCBI Taxonomy" id="43655"/>
    <lineage>
        <taxon>Bacteria</taxon>
        <taxon>Pseudomonadati</taxon>
        <taxon>Pseudomonadota</taxon>
        <taxon>Gammaproteobacteria</taxon>
        <taxon>Alteromonadales</taxon>
        <taxon>Pseudoalteromonadaceae</taxon>
        <taxon>Pseudoalteromonas</taxon>
    </lineage>
</organism>
<proteinExistence type="predicted"/>
<evidence type="ECO:0000313" key="4">
    <source>
        <dbReference type="Proteomes" id="UP000305730"/>
    </source>
</evidence>
<reference evidence="3 5" key="1">
    <citation type="submission" date="2017-12" db="EMBL/GenBank/DDBJ databases">
        <authorList>
            <person name="Paulsen S."/>
            <person name="Gram L.K."/>
        </authorList>
    </citation>
    <scope>NUCLEOTIDE SEQUENCE [LARGE SCALE GENOMIC DNA]</scope>
    <source>
        <strain evidence="3 5">S2231</strain>
        <strain evidence="2">S2233</strain>
    </source>
</reference>
<name>A0A5S3XUA1_9GAMM</name>
<gene>
    <name evidence="3" type="ORF">CWB96_05150</name>
    <name evidence="2" type="ORF">CWB97_06015</name>
</gene>
<sequence length="405" mass="43756">MTRTFTKTLLQCAVVCAMSVSTGTLASDGNGCLSGLIAIDRTGHSEQGSLYHLDTTNLTSTLLSGTTTAASNIASFGNTLYMMEKVDSNTRASKLYAFDLSTGQQRTLADTTSYTIKRSAMSPDGSYLLATSQTYMYQFDAATGVKTVMGKMQADDASYADFKHGDIAYSNDGNIVYVLNAKSLYMLNENDMTLDKIGEHGLNWASGLAVGSDGTLYVSARNANENAKIYTLDVNTAQAAYLMDGPRHMADLTYVSGCGNRLISIDNLYRDGVNAAHQYYLDNALNGAVANVEGFRDGSFNFNAAGFPVESKDQGGNHNKITKHPNANRCARMWNNFLDHQYTLNQSGAGGKKADGSTKWYYSTIDGDYKVVSAQNGLCTYSLNDDASMRLVYDSTTGDVSVIQD</sequence>
<reference evidence="4 5" key="2">
    <citation type="submission" date="2019-06" db="EMBL/GenBank/DDBJ databases">
        <title>Co-occurence of chitin degradation, pigmentation and bioactivity in marine Pseudoalteromonas.</title>
        <authorList>
            <person name="Sonnenschein E.C."/>
            <person name="Bech P.K."/>
        </authorList>
    </citation>
    <scope>NUCLEOTIDE SEQUENCE [LARGE SCALE GENOMIC DNA]</scope>
    <source>
        <strain evidence="5">S2231</strain>
        <strain evidence="4">S2233</strain>
    </source>
</reference>
<dbReference type="InterPro" id="IPR011042">
    <property type="entry name" value="6-blade_b-propeller_TolB-like"/>
</dbReference>
<evidence type="ECO:0000313" key="2">
    <source>
        <dbReference type="EMBL" id="TMP44764.1"/>
    </source>
</evidence>
<dbReference type="AlphaFoldDB" id="A0A5S3XUA1"/>
<dbReference type="Gene3D" id="2.120.10.30">
    <property type="entry name" value="TolB, C-terminal domain"/>
    <property type="match status" value="1"/>
</dbReference>
<accession>A0A5S3XUA1</accession>
<dbReference type="EMBL" id="PNCK01000019">
    <property type="protein sequence ID" value="TMP44764.1"/>
    <property type="molecule type" value="Genomic_DNA"/>
</dbReference>
<dbReference type="RefSeq" id="WP_138595749.1">
    <property type="nucleotide sequence ID" value="NZ_PNCK01000019.1"/>
</dbReference>
<feature type="signal peptide" evidence="1">
    <location>
        <begin position="1"/>
        <end position="26"/>
    </location>
</feature>
<comment type="caution">
    <text evidence="3">The sequence shown here is derived from an EMBL/GenBank/DDBJ whole genome shotgun (WGS) entry which is preliminary data.</text>
</comment>
<dbReference type="Proteomes" id="UP000305730">
    <property type="component" value="Unassembled WGS sequence"/>
</dbReference>